<keyword evidence="2" id="KW-1185">Reference proteome</keyword>
<name>A0A5J4G436_9FLAO</name>
<accession>A0A5J4G436</accession>
<proteinExistence type="predicted"/>
<reference evidence="1 2" key="1">
    <citation type="submission" date="2019-08" db="EMBL/GenBank/DDBJ databases">
        <title>Ulvibacter marinistellae sp. nov., isolated from a starfish, Patiria pectinifera.</title>
        <authorList>
            <person name="Kawano K."/>
            <person name="Ushijima N."/>
            <person name="Kihara M."/>
            <person name="Itoh H."/>
        </authorList>
    </citation>
    <scope>NUCLEOTIDE SEQUENCE [LARGE SCALE GENOMIC DNA]</scope>
    <source>
        <strain evidence="1 2">KK4</strain>
    </source>
</reference>
<dbReference type="RefSeq" id="WP_151895146.1">
    <property type="nucleotide sequence ID" value="NZ_BKCF01000006.1"/>
</dbReference>
<sequence>MNGFTRDFLLIIILLISVSGFAQFKKGFIHLKNGDTLNGYVKLREKNVVKFRLEKNGETEVYGQETLKGFHYNDFDRDKTFEFLDMNGRGKIRLLERISEGKISLYGVPRDNLRGASGGVYGTSNGVIINSQSTSSLKEFRAFYVPDDDGYEKVSARFNDEHLGFLRGCPKLEEAFKEYRKSDYGVIEAFEYYNNNCGN</sequence>
<protein>
    <submittedName>
        <fullName evidence="1">Uncharacterized protein</fullName>
    </submittedName>
</protein>
<dbReference type="OrthoDB" id="1144046at2"/>
<dbReference type="AlphaFoldDB" id="A0A5J4G436"/>
<organism evidence="1 2">
    <name type="scientific">Patiriisocius marinistellae</name>
    <dbReference type="NCBI Taxonomy" id="2494560"/>
    <lineage>
        <taxon>Bacteria</taxon>
        <taxon>Pseudomonadati</taxon>
        <taxon>Bacteroidota</taxon>
        <taxon>Flavobacteriia</taxon>
        <taxon>Flavobacteriales</taxon>
        <taxon>Flavobacteriaceae</taxon>
        <taxon>Patiriisocius</taxon>
    </lineage>
</organism>
<comment type="caution">
    <text evidence="1">The sequence shown here is derived from an EMBL/GenBank/DDBJ whole genome shotgun (WGS) entry which is preliminary data.</text>
</comment>
<evidence type="ECO:0000313" key="2">
    <source>
        <dbReference type="Proteomes" id="UP000326994"/>
    </source>
</evidence>
<dbReference type="Proteomes" id="UP000326994">
    <property type="component" value="Unassembled WGS sequence"/>
</dbReference>
<evidence type="ECO:0000313" key="1">
    <source>
        <dbReference type="EMBL" id="GEQ87231.1"/>
    </source>
</evidence>
<dbReference type="EMBL" id="BKCF01000006">
    <property type="protein sequence ID" value="GEQ87231.1"/>
    <property type="molecule type" value="Genomic_DNA"/>
</dbReference>
<gene>
    <name evidence="1" type="ORF">ULMS_27390</name>
</gene>